<dbReference type="EMBL" id="JAVDQG010000001">
    <property type="protein sequence ID" value="MDR6224471.1"/>
    <property type="molecule type" value="Genomic_DNA"/>
</dbReference>
<dbReference type="PANTHER" id="PTHR30055">
    <property type="entry name" value="HTH-TYPE TRANSCRIPTIONAL REGULATOR RUTR"/>
    <property type="match status" value="1"/>
</dbReference>
<evidence type="ECO:0000313" key="5">
    <source>
        <dbReference type="Proteomes" id="UP001185012"/>
    </source>
</evidence>
<evidence type="ECO:0000256" key="1">
    <source>
        <dbReference type="ARBA" id="ARBA00023125"/>
    </source>
</evidence>
<dbReference type="InterPro" id="IPR050109">
    <property type="entry name" value="HTH-type_TetR-like_transc_reg"/>
</dbReference>
<dbReference type="Gene3D" id="1.10.10.60">
    <property type="entry name" value="Homeodomain-like"/>
    <property type="match status" value="1"/>
</dbReference>
<dbReference type="Pfam" id="PF00440">
    <property type="entry name" value="TetR_N"/>
    <property type="match status" value="1"/>
</dbReference>
<keyword evidence="5" id="KW-1185">Reference proteome</keyword>
<name>A0ABU1II76_9BACL</name>
<dbReference type="RefSeq" id="WP_309861836.1">
    <property type="nucleotide sequence ID" value="NZ_JAVDQG010000001.1"/>
</dbReference>
<reference evidence="4 5" key="1">
    <citation type="submission" date="2023-07" db="EMBL/GenBank/DDBJ databases">
        <title>Genomic Encyclopedia of Type Strains, Phase IV (KMG-IV): sequencing the most valuable type-strain genomes for metagenomic binning, comparative biology and taxonomic classification.</title>
        <authorList>
            <person name="Goeker M."/>
        </authorList>
    </citation>
    <scope>NUCLEOTIDE SEQUENCE [LARGE SCALE GENOMIC DNA]</scope>
    <source>
        <strain evidence="4 5">DSM 45903</strain>
    </source>
</reference>
<evidence type="ECO:0000313" key="4">
    <source>
        <dbReference type="EMBL" id="MDR6224471.1"/>
    </source>
</evidence>
<protein>
    <submittedName>
        <fullName evidence="4">AcrR family transcriptional regulator</fullName>
    </submittedName>
</protein>
<dbReference type="InterPro" id="IPR009057">
    <property type="entry name" value="Homeodomain-like_sf"/>
</dbReference>
<dbReference type="InterPro" id="IPR001647">
    <property type="entry name" value="HTH_TetR"/>
</dbReference>
<sequence length="195" mass="22807">MDGYQRRTEKKKNTIREAALRLFSAHGFDKVSLAEIAREAHVSPVSIYNYFGTKDGLIRHVVLTFLEEAWQDRVRLIQSDMPFEQKVEKMIFDTADTAAINPEFLHVLMSNDPEIKDMVETIYQKYLPDLLRFIDAGKKEGYIDPNISTETIVMYFNLLKEVKTTDLFREVTANPRMLEELTRLFFYGLLNKDKK</sequence>
<organism evidence="4 5">
    <name type="scientific">Desmospora profundinema</name>
    <dbReference type="NCBI Taxonomy" id="1571184"/>
    <lineage>
        <taxon>Bacteria</taxon>
        <taxon>Bacillati</taxon>
        <taxon>Bacillota</taxon>
        <taxon>Bacilli</taxon>
        <taxon>Bacillales</taxon>
        <taxon>Thermoactinomycetaceae</taxon>
        <taxon>Desmospora</taxon>
    </lineage>
</organism>
<dbReference type="SUPFAM" id="SSF46689">
    <property type="entry name" value="Homeodomain-like"/>
    <property type="match status" value="1"/>
</dbReference>
<evidence type="ECO:0000256" key="2">
    <source>
        <dbReference type="PROSITE-ProRule" id="PRU00335"/>
    </source>
</evidence>
<dbReference type="Proteomes" id="UP001185012">
    <property type="component" value="Unassembled WGS sequence"/>
</dbReference>
<gene>
    <name evidence="4" type="ORF">JOE21_000459</name>
</gene>
<feature type="domain" description="HTH tetR-type" evidence="3">
    <location>
        <begin position="9"/>
        <end position="69"/>
    </location>
</feature>
<accession>A0ABU1II76</accession>
<comment type="caution">
    <text evidence="4">The sequence shown here is derived from an EMBL/GenBank/DDBJ whole genome shotgun (WGS) entry which is preliminary data.</text>
</comment>
<dbReference type="PROSITE" id="PS50977">
    <property type="entry name" value="HTH_TETR_2"/>
    <property type="match status" value="1"/>
</dbReference>
<dbReference type="SUPFAM" id="SSF48498">
    <property type="entry name" value="Tetracyclin repressor-like, C-terminal domain"/>
    <property type="match status" value="1"/>
</dbReference>
<feature type="DNA-binding region" description="H-T-H motif" evidence="2">
    <location>
        <begin position="32"/>
        <end position="51"/>
    </location>
</feature>
<keyword evidence="1 2" id="KW-0238">DNA-binding</keyword>
<proteinExistence type="predicted"/>
<dbReference type="InterPro" id="IPR036271">
    <property type="entry name" value="Tet_transcr_reg_TetR-rel_C_sf"/>
</dbReference>
<dbReference type="PRINTS" id="PR00455">
    <property type="entry name" value="HTHTETR"/>
</dbReference>
<evidence type="ECO:0000259" key="3">
    <source>
        <dbReference type="PROSITE" id="PS50977"/>
    </source>
</evidence>
<dbReference type="Gene3D" id="1.10.357.10">
    <property type="entry name" value="Tetracycline Repressor, domain 2"/>
    <property type="match status" value="1"/>
</dbReference>
<dbReference type="PANTHER" id="PTHR30055:SF222">
    <property type="entry name" value="REGULATORY PROTEIN"/>
    <property type="match status" value="1"/>
</dbReference>